<evidence type="ECO:0000256" key="3">
    <source>
        <dbReference type="ARBA" id="ARBA00038984"/>
    </source>
</evidence>
<sequence>MASNQPYVLRWGIISTGRIAMDFTKDLLVDPATRGTTDVAHKVIAVGSRSTESAQKFIDAYVNGDKSVKAYGSYADVYANKDVDAVYIGTPHTLHYENALEALNAGKHVLCEKATTSNAGELKALLKLAKEKKLFFMEALWTRFHPLTLELKRIAEEGVLGDPVVVHADLSADFHTENLPLTHRMLDPQLGGGALLDLGPYPMFWCMLALYEHPSNKKARPTSVTGSIVKSKIADVDACTSWTVNFTEHLQAQAILSCSMTVPTASFGATIRYKNGTITVKPPIFCSPSFTVQYFDSQGDVVREETKTFKYTGGGWHYEADEVARCIRDGKLESDLWGHEKSIIVMETFDKVRRQGKYVLPQGVEKVGRVQ</sequence>
<gene>
    <name evidence="8" type="ORF">OH76DRAFT_1398567</name>
</gene>
<evidence type="ECO:0000256" key="1">
    <source>
        <dbReference type="ARBA" id="ARBA00010928"/>
    </source>
</evidence>
<evidence type="ECO:0000259" key="6">
    <source>
        <dbReference type="Pfam" id="PF01408"/>
    </source>
</evidence>
<dbReference type="SUPFAM" id="SSF51735">
    <property type="entry name" value="NAD(P)-binding Rossmann-fold domains"/>
    <property type="match status" value="1"/>
</dbReference>
<dbReference type="InterPro" id="IPR055170">
    <property type="entry name" value="GFO_IDH_MocA-like_dom"/>
</dbReference>
<evidence type="ECO:0000313" key="9">
    <source>
        <dbReference type="Proteomes" id="UP000256964"/>
    </source>
</evidence>
<dbReference type="EC" id="1.1.1.179" evidence="3"/>
<dbReference type="SUPFAM" id="SSF55347">
    <property type="entry name" value="Glyceraldehyde-3-phosphate dehydrogenase-like, C-terminal domain"/>
    <property type="match status" value="1"/>
</dbReference>
<comment type="catalytic activity">
    <reaction evidence="5">
        <text>D-xylose + NADP(+) = D-xylono-1,5-lactone + NADPH + H(+)</text>
        <dbReference type="Rhea" id="RHEA:22000"/>
        <dbReference type="ChEBI" id="CHEBI:15378"/>
        <dbReference type="ChEBI" id="CHEBI:15867"/>
        <dbReference type="ChEBI" id="CHEBI:53455"/>
        <dbReference type="ChEBI" id="CHEBI:57783"/>
        <dbReference type="ChEBI" id="CHEBI:58349"/>
        <dbReference type="EC" id="1.1.1.179"/>
    </reaction>
</comment>
<dbReference type="Gene3D" id="3.30.360.10">
    <property type="entry name" value="Dihydrodipicolinate Reductase, domain 2"/>
    <property type="match status" value="1"/>
</dbReference>
<organism evidence="8 9">
    <name type="scientific">Lentinus brumalis</name>
    <dbReference type="NCBI Taxonomy" id="2498619"/>
    <lineage>
        <taxon>Eukaryota</taxon>
        <taxon>Fungi</taxon>
        <taxon>Dikarya</taxon>
        <taxon>Basidiomycota</taxon>
        <taxon>Agaricomycotina</taxon>
        <taxon>Agaricomycetes</taxon>
        <taxon>Polyporales</taxon>
        <taxon>Polyporaceae</taxon>
        <taxon>Lentinus</taxon>
    </lineage>
</organism>
<dbReference type="Proteomes" id="UP000256964">
    <property type="component" value="Unassembled WGS sequence"/>
</dbReference>
<keyword evidence="2" id="KW-0560">Oxidoreductase</keyword>
<evidence type="ECO:0000256" key="2">
    <source>
        <dbReference type="ARBA" id="ARBA00023002"/>
    </source>
</evidence>
<dbReference type="EMBL" id="KZ857385">
    <property type="protein sequence ID" value="RDX54242.1"/>
    <property type="molecule type" value="Genomic_DNA"/>
</dbReference>
<dbReference type="GO" id="GO:0000166">
    <property type="term" value="F:nucleotide binding"/>
    <property type="evidence" value="ECO:0007669"/>
    <property type="project" value="InterPro"/>
</dbReference>
<dbReference type="STRING" id="139420.A0A371DP17"/>
<dbReference type="GO" id="GO:0047837">
    <property type="term" value="F:D-xylose 1-dehydrogenase (NADP+) activity"/>
    <property type="evidence" value="ECO:0007669"/>
    <property type="project" value="UniProtKB-EC"/>
</dbReference>
<dbReference type="InterPro" id="IPR036291">
    <property type="entry name" value="NAD(P)-bd_dom_sf"/>
</dbReference>
<accession>A0A371DP17</accession>
<dbReference type="Gene3D" id="3.40.50.720">
    <property type="entry name" value="NAD(P)-binding Rossmann-like Domain"/>
    <property type="match status" value="1"/>
</dbReference>
<dbReference type="AlphaFoldDB" id="A0A371DP17"/>
<dbReference type="InterPro" id="IPR050984">
    <property type="entry name" value="Gfo/Idh/MocA_domain"/>
</dbReference>
<evidence type="ECO:0000256" key="4">
    <source>
        <dbReference type="ARBA" id="ARBA00042988"/>
    </source>
</evidence>
<dbReference type="InterPro" id="IPR000683">
    <property type="entry name" value="Gfo/Idh/MocA-like_OxRdtase_N"/>
</dbReference>
<feature type="domain" description="Gfo/Idh/MocA-like oxidoreductase N-terminal" evidence="6">
    <location>
        <begin position="9"/>
        <end position="137"/>
    </location>
</feature>
<evidence type="ECO:0000259" key="7">
    <source>
        <dbReference type="Pfam" id="PF22725"/>
    </source>
</evidence>
<dbReference type="PANTHER" id="PTHR22604:SF105">
    <property type="entry name" value="TRANS-1,2-DIHYDROBENZENE-1,2-DIOL DEHYDROGENASE"/>
    <property type="match status" value="1"/>
</dbReference>
<evidence type="ECO:0000256" key="5">
    <source>
        <dbReference type="ARBA" id="ARBA00049233"/>
    </source>
</evidence>
<feature type="domain" description="GFO/IDH/MocA-like oxidoreductase" evidence="7">
    <location>
        <begin position="149"/>
        <end position="278"/>
    </location>
</feature>
<dbReference type="PANTHER" id="PTHR22604">
    <property type="entry name" value="OXIDOREDUCTASES"/>
    <property type="match status" value="1"/>
</dbReference>
<dbReference type="Pfam" id="PF01408">
    <property type="entry name" value="GFO_IDH_MocA"/>
    <property type="match status" value="1"/>
</dbReference>
<proteinExistence type="inferred from homology"/>
<dbReference type="OrthoDB" id="2129491at2759"/>
<comment type="similarity">
    <text evidence="1">Belongs to the Gfo/Idh/MocA family.</text>
</comment>
<protein>
    <recommendedName>
        <fullName evidence="3">D-xylose 1-dehydrogenase (NADP(+), D-xylono-1,5-lactone-forming)</fullName>
        <ecNumber evidence="3">1.1.1.179</ecNumber>
    </recommendedName>
    <alternativeName>
        <fullName evidence="4">D-xylose-NADP dehydrogenase</fullName>
    </alternativeName>
</protein>
<reference evidence="8 9" key="1">
    <citation type="journal article" date="2018" name="Biotechnol. Biofuels">
        <title>Integrative visual omics of the white-rot fungus Polyporus brumalis exposes the biotechnological potential of its oxidative enzymes for delignifying raw plant biomass.</title>
        <authorList>
            <person name="Miyauchi S."/>
            <person name="Rancon A."/>
            <person name="Drula E."/>
            <person name="Hage H."/>
            <person name="Chaduli D."/>
            <person name="Favel A."/>
            <person name="Grisel S."/>
            <person name="Henrissat B."/>
            <person name="Herpoel-Gimbert I."/>
            <person name="Ruiz-Duenas F.J."/>
            <person name="Chevret D."/>
            <person name="Hainaut M."/>
            <person name="Lin J."/>
            <person name="Wang M."/>
            <person name="Pangilinan J."/>
            <person name="Lipzen A."/>
            <person name="Lesage-Meessen L."/>
            <person name="Navarro D."/>
            <person name="Riley R."/>
            <person name="Grigoriev I.V."/>
            <person name="Zhou S."/>
            <person name="Raouche S."/>
            <person name="Rosso M.N."/>
        </authorList>
    </citation>
    <scope>NUCLEOTIDE SEQUENCE [LARGE SCALE GENOMIC DNA]</scope>
    <source>
        <strain evidence="8 9">BRFM 1820</strain>
    </source>
</reference>
<keyword evidence="9" id="KW-1185">Reference proteome</keyword>
<evidence type="ECO:0000313" key="8">
    <source>
        <dbReference type="EMBL" id="RDX54242.1"/>
    </source>
</evidence>
<name>A0A371DP17_9APHY</name>
<dbReference type="Pfam" id="PF22725">
    <property type="entry name" value="GFO_IDH_MocA_C3"/>
    <property type="match status" value="1"/>
</dbReference>